<evidence type="ECO:0000313" key="3">
    <source>
        <dbReference type="Proteomes" id="UP000195918"/>
    </source>
</evidence>
<dbReference type="Gene3D" id="3.90.70.10">
    <property type="entry name" value="Cysteine proteinases"/>
    <property type="match status" value="1"/>
</dbReference>
<evidence type="ECO:0000313" key="2">
    <source>
        <dbReference type="EMBL" id="SLM86267.1"/>
    </source>
</evidence>
<keyword evidence="3" id="KW-1185">Reference proteome</keyword>
<name>A0A1X6WPS7_9ENTE</name>
<dbReference type="EMBL" id="FWFD01000014">
    <property type="protein sequence ID" value="SLM86267.1"/>
    <property type="molecule type" value="Genomic_DNA"/>
</dbReference>
<reference evidence="3" key="1">
    <citation type="submission" date="2017-02" db="EMBL/GenBank/DDBJ databases">
        <authorList>
            <person name="Dridi B."/>
        </authorList>
    </citation>
    <scope>NUCLEOTIDE SEQUENCE [LARGE SCALE GENOMIC DNA]</scope>
    <source>
        <strain evidence="3">bH819</strain>
    </source>
</reference>
<protein>
    <recommendedName>
        <fullName evidence="1">Peptidase C39-like domain-containing protein</fullName>
    </recommendedName>
</protein>
<dbReference type="Pfam" id="PF13529">
    <property type="entry name" value="Peptidase_C39_2"/>
    <property type="match status" value="1"/>
</dbReference>
<accession>A0A1X6WPS7</accession>
<evidence type="ECO:0000259" key="1">
    <source>
        <dbReference type="Pfam" id="PF13529"/>
    </source>
</evidence>
<feature type="domain" description="Peptidase C39-like" evidence="1">
    <location>
        <begin position="72"/>
        <end position="209"/>
    </location>
</feature>
<dbReference type="InterPro" id="IPR039564">
    <property type="entry name" value="Peptidase_C39-like"/>
</dbReference>
<dbReference type="RefSeq" id="WP_086951901.1">
    <property type="nucleotide sequence ID" value="NZ_FWFD01000014.1"/>
</dbReference>
<proteinExistence type="predicted"/>
<dbReference type="Proteomes" id="UP000195918">
    <property type="component" value="Unassembled WGS sequence"/>
</dbReference>
<dbReference type="AlphaFoldDB" id="A0A1X6WPS7"/>
<dbReference type="OrthoDB" id="3186156at2"/>
<gene>
    <name evidence="2" type="ORF">FM121_09270</name>
</gene>
<organism evidence="2 3">
    <name type="scientific">Vagococcus fluvialis bH819</name>
    <dbReference type="NCBI Taxonomy" id="1255619"/>
    <lineage>
        <taxon>Bacteria</taxon>
        <taxon>Bacillati</taxon>
        <taxon>Bacillota</taxon>
        <taxon>Bacilli</taxon>
        <taxon>Lactobacillales</taxon>
        <taxon>Enterococcaceae</taxon>
        <taxon>Vagococcus</taxon>
    </lineage>
</organism>
<sequence>MLIVSILVVITLFFSIYINRVFANERAREAEIVKKQEAIKQAARDKEAKKTYVEKMNDRIMSNEFKNRMPIPLILQTDKKWKNEFYGEEGSDPLKNTVEINGCAITTLAMVSTYLDKKEVTPLDVLKWSGNRYYDENEGTVWQIFNDFAVSKEYEFEDLGDQQELAKKHLEKGHPIVVSVKPGYFTKVGHIMVISGYDRKTNTFWLNNPSDTDEKKHTGKAFKEAEIQNEALRYWAIYK</sequence>